<dbReference type="GO" id="GO:0005634">
    <property type="term" value="C:nucleus"/>
    <property type="evidence" value="ECO:0007669"/>
    <property type="project" value="UniProtKB-SubCell"/>
</dbReference>
<feature type="compositionally biased region" description="Acidic residues" evidence="7">
    <location>
        <begin position="374"/>
        <end position="390"/>
    </location>
</feature>
<dbReference type="PANTHER" id="PTHR12628:SF10">
    <property type="entry name" value="HOMEOBOX DOMAIN-CONTAINING PROTEIN"/>
    <property type="match status" value="1"/>
</dbReference>
<evidence type="ECO:0000256" key="1">
    <source>
        <dbReference type="ARBA" id="ARBA00004123"/>
    </source>
</evidence>
<feature type="compositionally biased region" description="Basic and acidic residues" evidence="7">
    <location>
        <begin position="321"/>
        <end position="334"/>
    </location>
</feature>
<dbReference type="InterPro" id="IPR019786">
    <property type="entry name" value="Zinc_finger_PHD-type_CS"/>
</dbReference>
<evidence type="ECO:0000259" key="8">
    <source>
        <dbReference type="PROSITE" id="PS50016"/>
    </source>
</evidence>
<feature type="compositionally biased region" description="Basic residues" evidence="7">
    <location>
        <begin position="128"/>
        <end position="138"/>
    </location>
</feature>
<keyword evidence="4" id="KW-0862">Zinc</keyword>
<evidence type="ECO:0000256" key="3">
    <source>
        <dbReference type="ARBA" id="ARBA00022771"/>
    </source>
</evidence>
<evidence type="ECO:0000256" key="6">
    <source>
        <dbReference type="PROSITE-ProRule" id="PRU00146"/>
    </source>
</evidence>
<dbReference type="InterPro" id="IPR001965">
    <property type="entry name" value="Znf_PHD"/>
</dbReference>
<dbReference type="GO" id="GO:0008270">
    <property type="term" value="F:zinc ion binding"/>
    <property type="evidence" value="ECO:0007669"/>
    <property type="project" value="UniProtKB-KW"/>
</dbReference>
<proteinExistence type="predicted"/>
<feature type="domain" description="PHD-type" evidence="8">
    <location>
        <begin position="236"/>
        <end position="292"/>
    </location>
</feature>
<dbReference type="EMBL" id="CAJHUC010002953">
    <property type="protein sequence ID" value="CAD7704772.1"/>
    <property type="molecule type" value="Genomic_DNA"/>
</dbReference>
<evidence type="ECO:0000313" key="9">
    <source>
        <dbReference type="EMBL" id="CAD7704772.1"/>
    </source>
</evidence>
<evidence type="ECO:0000256" key="4">
    <source>
        <dbReference type="ARBA" id="ARBA00022833"/>
    </source>
</evidence>
<feature type="region of interest" description="Disordered" evidence="7">
    <location>
        <begin position="321"/>
        <end position="467"/>
    </location>
</feature>
<evidence type="ECO:0000256" key="2">
    <source>
        <dbReference type="ARBA" id="ARBA00022723"/>
    </source>
</evidence>
<keyword evidence="2" id="KW-0479">Metal-binding</keyword>
<keyword evidence="10" id="KW-1185">Reference proteome</keyword>
<dbReference type="SUPFAM" id="SSF57903">
    <property type="entry name" value="FYVE/PHD zinc finger"/>
    <property type="match status" value="1"/>
</dbReference>
<dbReference type="SMART" id="SM00249">
    <property type="entry name" value="PHD"/>
    <property type="match status" value="1"/>
</dbReference>
<gene>
    <name evidence="9" type="ORF">OSTQU699_LOCUS10127</name>
</gene>
<evidence type="ECO:0000256" key="7">
    <source>
        <dbReference type="SAM" id="MobiDB-lite"/>
    </source>
</evidence>
<dbReference type="InterPro" id="IPR019787">
    <property type="entry name" value="Znf_PHD-finger"/>
</dbReference>
<feature type="compositionally biased region" description="Basic and acidic residues" evidence="7">
    <location>
        <begin position="391"/>
        <end position="402"/>
    </location>
</feature>
<comment type="subcellular location">
    <subcellularLocation>
        <location evidence="1">Nucleus</location>
    </subcellularLocation>
</comment>
<dbReference type="PANTHER" id="PTHR12628">
    <property type="entry name" value="POLYCOMB-LIKE TRANSCRIPTION FACTOR"/>
    <property type="match status" value="1"/>
</dbReference>
<feature type="compositionally biased region" description="Acidic residues" evidence="7">
    <location>
        <begin position="489"/>
        <end position="499"/>
    </location>
</feature>
<accession>A0A8S1JEP1</accession>
<dbReference type="Pfam" id="PF00628">
    <property type="entry name" value="PHD"/>
    <property type="match status" value="1"/>
</dbReference>
<dbReference type="GO" id="GO:0045814">
    <property type="term" value="P:negative regulation of gene expression, epigenetic"/>
    <property type="evidence" value="ECO:0007669"/>
    <property type="project" value="TreeGrafter"/>
</dbReference>
<evidence type="ECO:0000313" key="10">
    <source>
        <dbReference type="Proteomes" id="UP000708148"/>
    </source>
</evidence>
<dbReference type="InterPro" id="IPR013083">
    <property type="entry name" value="Znf_RING/FYVE/PHD"/>
</dbReference>
<organism evidence="9 10">
    <name type="scientific">Ostreobium quekettii</name>
    <dbReference type="NCBI Taxonomy" id="121088"/>
    <lineage>
        <taxon>Eukaryota</taxon>
        <taxon>Viridiplantae</taxon>
        <taxon>Chlorophyta</taxon>
        <taxon>core chlorophytes</taxon>
        <taxon>Ulvophyceae</taxon>
        <taxon>TCBD clade</taxon>
        <taxon>Bryopsidales</taxon>
        <taxon>Ostreobineae</taxon>
        <taxon>Ostreobiaceae</taxon>
        <taxon>Ostreobium</taxon>
    </lineage>
</organism>
<keyword evidence="3 6" id="KW-0863">Zinc-finger</keyword>
<reference evidence="9" key="1">
    <citation type="submission" date="2020-12" db="EMBL/GenBank/DDBJ databases">
        <authorList>
            <person name="Iha C."/>
        </authorList>
    </citation>
    <scope>NUCLEOTIDE SEQUENCE</scope>
</reference>
<dbReference type="GO" id="GO:0003682">
    <property type="term" value="F:chromatin binding"/>
    <property type="evidence" value="ECO:0007669"/>
    <property type="project" value="TreeGrafter"/>
</dbReference>
<protein>
    <recommendedName>
        <fullName evidence="8">PHD-type domain-containing protein</fullName>
    </recommendedName>
</protein>
<feature type="compositionally biased region" description="Low complexity" evidence="7">
    <location>
        <begin position="345"/>
        <end position="356"/>
    </location>
</feature>
<dbReference type="AlphaFoldDB" id="A0A8S1JEP1"/>
<dbReference type="Proteomes" id="UP000708148">
    <property type="component" value="Unassembled WGS sequence"/>
</dbReference>
<dbReference type="InterPro" id="IPR011011">
    <property type="entry name" value="Znf_FYVE_PHD"/>
</dbReference>
<sequence length="521" mass="56688">MATLGGSQCEALKESKCSSLPQPGLPTPGKRKSKNGQGKKAGRQQKDNRFLVHFKFAGVKVCMWEAGSLRLMGTPFKGREASPAQALEAPSFPSTEEGDHSRSVKPEASTAGLQRKASCPKSPSATPKQRKRPSKKPKNGGELQQNPLKMALQRVKNHVQTIKREELLLSAYQSNGWNGASRNVVKPTAELQRARLQIQRSQHKVRECVAICDEAGGDTAMPDSAFDEHGDPIVDAIACSRCGGLASEEKGNDIVLCDGPCRRAYHQLCLVPPITMEDLERDTWLCPACDCKNEILAMLNEHFETSYSLATKADALFRMHGDGERSPEREREASVEPTGTCTPVEGSDPQSQGGSSSEDDGEVPIATVLAGELASEDDDEDEDFSPEEDSDAQREGDAREGDVSPSSSSSDTDDDSDVAQDGNLEHQEVDTTQLQSLDAMDVCQQSPFGGKRSWEEQEALPGGRSKRRRKVVNYVKLDQALCRDGALREEDDDDGDAEEYVPKEMGTDGDDTDWDGGDNVD</sequence>
<dbReference type="GO" id="GO:0003677">
    <property type="term" value="F:DNA binding"/>
    <property type="evidence" value="ECO:0007669"/>
    <property type="project" value="TreeGrafter"/>
</dbReference>
<evidence type="ECO:0000256" key="5">
    <source>
        <dbReference type="ARBA" id="ARBA00023242"/>
    </source>
</evidence>
<dbReference type="Gene3D" id="3.30.40.10">
    <property type="entry name" value="Zinc/RING finger domain, C3HC4 (zinc finger)"/>
    <property type="match status" value="1"/>
</dbReference>
<comment type="caution">
    <text evidence="9">The sequence shown here is derived from an EMBL/GenBank/DDBJ whole genome shotgun (WGS) entry which is preliminary data.</text>
</comment>
<name>A0A8S1JEP1_9CHLO</name>
<feature type="compositionally biased region" description="Acidic residues" evidence="7">
    <location>
        <begin position="507"/>
        <end position="521"/>
    </location>
</feature>
<dbReference type="PROSITE" id="PS50016">
    <property type="entry name" value="ZF_PHD_2"/>
    <property type="match status" value="1"/>
</dbReference>
<dbReference type="OrthoDB" id="1903104at2759"/>
<feature type="region of interest" description="Disordered" evidence="7">
    <location>
        <begin position="81"/>
        <end position="148"/>
    </location>
</feature>
<keyword evidence="5" id="KW-0539">Nucleus</keyword>
<feature type="region of interest" description="Disordered" evidence="7">
    <location>
        <begin position="1"/>
        <end position="47"/>
    </location>
</feature>
<feature type="region of interest" description="Disordered" evidence="7">
    <location>
        <begin position="484"/>
        <end position="521"/>
    </location>
</feature>
<dbReference type="PROSITE" id="PS01359">
    <property type="entry name" value="ZF_PHD_1"/>
    <property type="match status" value="1"/>
</dbReference>